<dbReference type="Pfam" id="PF03734">
    <property type="entry name" value="YkuD"/>
    <property type="match status" value="1"/>
</dbReference>
<dbReference type="InterPro" id="IPR050979">
    <property type="entry name" value="LD-transpeptidase"/>
</dbReference>
<reference evidence="11 12" key="1">
    <citation type="submission" date="2022-10" db="EMBL/GenBank/DDBJ databases">
        <title>High-quality genome sequences of two octocoral-associated bacteria, Endozoicomonas euniceicola EF212 and Endozoicomonas gorgoniicola PS125.</title>
        <authorList>
            <person name="Chiou Y.-J."/>
            <person name="Chen Y.-H."/>
        </authorList>
    </citation>
    <scope>NUCLEOTIDE SEQUENCE [LARGE SCALE GENOMIC DNA]</scope>
    <source>
        <strain evidence="11 12">PS125</strain>
    </source>
</reference>
<keyword evidence="7 9" id="KW-0573">Peptidoglycan synthesis</keyword>
<keyword evidence="5" id="KW-0378">Hydrolase</keyword>
<gene>
    <name evidence="11" type="ORF">NX722_10340</name>
</gene>
<dbReference type="InterPro" id="IPR038063">
    <property type="entry name" value="Transpep_catalytic_dom"/>
</dbReference>
<protein>
    <submittedName>
        <fullName evidence="11">L,D-transpeptidase</fullName>
    </submittedName>
</protein>
<organism evidence="11 12">
    <name type="scientific">Endozoicomonas gorgoniicola</name>
    <dbReference type="NCBI Taxonomy" id="1234144"/>
    <lineage>
        <taxon>Bacteria</taxon>
        <taxon>Pseudomonadati</taxon>
        <taxon>Pseudomonadota</taxon>
        <taxon>Gammaproteobacteria</taxon>
        <taxon>Oceanospirillales</taxon>
        <taxon>Endozoicomonadaceae</taxon>
        <taxon>Endozoicomonas</taxon>
    </lineage>
</organism>
<evidence type="ECO:0000256" key="7">
    <source>
        <dbReference type="ARBA" id="ARBA00022984"/>
    </source>
</evidence>
<dbReference type="PANTHER" id="PTHR30582">
    <property type="entry name" value="L,D-TRANSPEPTIDASE"/>
    <property type="match status" value="1"/>
</dbReference>
<dbReference type="PROSITE" id="PS52029">
    <property type="entry name" value="LD_TPASE"/>
    <property type="match status" value="1"/>
</dbReference>
<feature type="domain" description="L,D-TPase catalytic" evidence="10">
    <location>
        <begin position="3"/>
        <end position="160"/>
    </location>
</feature>
<evidence type="ECO:0000256" key="9">
    <source>
        <dbReference type="PROSITE-ProRule" id="PRU01373"/>
    </source>
</evidence>
<evidence type="ECO:0000256" key="1">
    <source>
        <dbReference type="ARBA" id="ARBA00004752"/>
    </source>
</evidence>
<keyword evidence="8 9" id="KW-0961">Cell wall biogenesis/degradation</keyword>
<keyword evidence="6 9" id="KW-0133">Cell shape</keyword>
<comment type="similarity">
    <text evidence="2">Belongs to the YkuD family.</text>
</comment>
<sequence length="162" mass="18110">MIVHITVHIPSQELILIQDDGQWVHYPVSTASKGTGQQEGSWQTPLGRHVVRAKIGGGLPQHAVFESRRFTGEVYSEALKAKYPGRKDWILSRIMWLSGLEPGFNRLGNVDTMRRYIYIHGSPDTAEMGKPGSRGCIRMHGADIIDLYDRIPAGTTIDILED</sequence>
<dbReference type="PANTHER" id="PTHR30582:SF24">
    <property type="entry name" value="L,D-TRANSPEPTIDASE ERFK_SRFK-RELATED"/>
    <property type="match status" value="1"/>
</dbReference>
<dbReference type="RefSeq" id="WP_262567905.1">
    <property type="nucleotide sequence ID" value="NZ_JAPFCC010000001.1"/>
</dbReference>
<comment type="pathway">
    <text evidence="1 9">Cell wall biogenesis; peptidoglycan biosynthesis.</text>
</comment>
<evidence type="ECO:0000256" key="5">
    <source>
        <dbReference type="ARBA" id="ARBA00022801"/>
    </source>
</evidence>
<dbReference type="Proteomes" id="UP001209854">
    <property type="component" value="Unassembled WGS sequence"/>
</dbReference>
<dbReference type="Gene3D" id="2.40.440.10">
    <property type="entry name" value="L,D-transpeptidase catalytic domain-like"/>
    <property type="match status" value="1"/>
</dbReference>
<evidence type="ECO:0000256" key="4">
    <source>
        <dbReference type="ARBA" id="ARBA00022679"/>
    </source>
</evidence>
<dbReference type="CDD" id="cd16913">
    <property type="entry name" value="YkuD_like"/>
    <property type="match status" value="1"/>
</dbReference>
<dbReference type="EMBL" id="JAPFCC010000001">
    <property type="protein sequence ID" value="MCW7553030.1"/>
    <property type="molecule type" value="Genomic_DNA"/>
</dbReference>
<evidence type="ECO:0000256" key="3">
    <source>
        <dbReference type="ARBA" id="ARBA00022676"/>
    </source>
</evidence>
<keyword evidence="3" id="KW-0328">Glycosyltransferase</keyword>
<feature type="active site" description="Nucleophile" evidence="9">
    <location>
        <position position="136"/>
    </location>
</feature>
<comment type="caution">
    <text evidence="11">The sequence shown here is derived from an EMBL/GenBank/DDBJ whole genome shotgun (WGS) entry which is preliminary data.</text>
</comment>
<evidence type="ECO:0000313" key="11">
    <source>
        <dbReference type="EMBL" id="MCW7553030.1"/>
    </source>
</evidence>
<proteinExistence type="inferred from homology"/>
<keyword evidence="12" id="KW-1185">Reference proteome</keyword>
<dbReference type="SUPFAM" id="SSF141523">
    <property type="entry name" value="L,D-transpeptidase catalytic domain-like"/>
    <property type="match status" value="1"/>
</dbReference>
<feature type="active site" description="Proton donor/acceptor" evidence="9">
    <location>
        <position position="120"/>
    </location>
</feature>
<name>A0ABT3MUH9_9GAMM</name>
<evidence type="ECO:0000256" key="2">
    <source>
        <dbReference type="ARBA" id="ARBA00005992"/>
    </source>
</evidence>
<accession>A0ABT3MUH9</accession>
<evidence type="ECO:0000259" key="10">
    <source>
        <dbReference type="PROSITE" id="PS52029"/>
    </source>
</evidence>
<evidence type="ECO:0000313" key="12">
    <source>
        <dbReference type="Proteomes" id="UP001209854"/>
    </source>
</evidence>
<dbReference type="InterPro" id="IPR005490">
    <property type="entry name" value="LD_TPept_cat_dom"/>
</dbReference>
<evidence type="ECO:0000256" key="8">
    <source>
        <dbReference type="ARBA" id="ARBA00023316"/>
    </source>
</evidence>
<keyword evidence="4" id="KW-0808">Transferase</keyword>
<evidence type="ECO:0000256" key="6">
    <source>
        <dbReference type="ARBA" id="ARBA00022960"/>
    </source>
</evidence>